<reference evidence="12" key="1">
    <citation type="submission" date="2022-11" db="EMBL/GenBank/DDBJ databases">
        <authorList>
            <person name="Petersen C."/>
        </authorList>
    </citation>
    <scope>NUCLEOTIDE SEQUENCE</scope>
    <source>
        <strain evidence="12">IBT 26290</strain>
    </source>
</reference>
<dbReference type="Gene3D" id="3.10.350.10">
    <property type="entry name" value="LysM domain"/>
    <property type="match status" value="2"/>
</dbReference>
<sequence length="1246" mass="135197">MHQSSLLWLSGFVLASLSDGQGLMPPMLTVRQTNPCPISCTQVGFKPSDWTWIHRTTDLVRCNSSLIFDMNVQNFLSSDIKSDNVMRVCTLDDRSTMTKFAEKPQDSAHDSKDPDHNLGKDKATVRLSIPQKAGSVGSEDVSAAANELSSFLKNEARCGYTIMFAKTGSAIVGIYAGSEIQKDSAARLMRTFSEHARGDGTRALQVCDSVHNGSKSFGAFATHIDDLPTVQSAVKGWTNANCLQETGGSEQSLDGIEVSFLVSLDVVATASGSSRNSSKVHARHVHHHKARGTCSYLQVRWGDSCPSLESICGISANDFTNYNPKPNLCTTLAVGQFVCCSSGTLPDPTPQQQANGSCYTYQVQIGEGCFAIAESHYITQDDIESYNGNAWGWAGCGQLQPDQSICLSKGAPPFPAPISNAVCGPQVPGTQAPSAGTNISMMNLCPLNACCDAWGMCGTTSEFCTPSLASTGAPGSHKPLTNGCISNCGTDIVNNDNPPVNPLFRIGYFEGYNFNRPCLNMDVTQINVNYWSSIHFAFGIISQSFEISIDDLSKDQFDKFLKLGTVQKILSFGGWDFSTNPATYMIFREGTKPANRQTFANNVYPGEPDIVGIPQGSKDEGDNYLEFLRLVRTGLGTSKSIFVALPASYWYLKQFPVDEMQHVVDYFIYMTYDLHGQWDFNNANADEGCPGGNCLRSDINMTATVNALSMLTKAGVSSTKITLGVTSYGRSFRMSDPSCWGPDCTYTGGYDVSNAREGVCTTTAGFLANAEIKEIIQGGSDQWPIFETYYDDVSRNNILIYGDSSGADWVSWMNSSTWSHRLLYAIKQNMGGSVDWAIDLEDYQPWLDGNTGPGDVIEADTDSRCAPAKRPSTMDDLVNSLDSIESICWNIYAMDILHDTLDSALDAYTTASEGYDDKFDYYVKWVKESISPSLKNYLAFDNGPGNKYFDCTWEVQGRTHPKAPCPGPNAYWNEVDETWTVTYELKDADGFYAAVETDLGISKDWIKFGESHELDSCAPDNSGLPGGKKPCRKIYFKRKNFPVQSDNVDVANPKNVIQSASTNITELQLTMLGGYALLAMRSYDPSGDSNDVLTASAMPVFMVQEAVKSMARIKDIGAQAKAQAKKDLILEILNIVLLVIPVVGEAAGALFGGAAMIARIATLIGEAGNAAMGIESIVQDPLSAPFVIMGYLVGTGGSSAKSESELWGSAAKARSAMKAADLRKFSADFQHSDSLVQAIVSKCVKK</sequence>
<keyword evidence="6" id="KW-1015">Disulfide bond</keyword>
<dbReference type="InterPro" id="IPR029070">
    <property type="entry name" value="Chitinase_insertion_sf"/>
</dbReference>
<feature type="region of interest" description="Disordered" evidence="7">
    <location>
        <begin position="101"/>
        <end position="121"/>
    </location>
</feature>
<evidence type="ECO:0000256" key="1">
    <source>
        <dbReference type="ARBA" id="ARBA00008682"/>
    </source>
</evidence>
<dbReference type="GO" id="GO:0008061">
    <property type="term" value="F:chitin binding"/>
    <property type="evidence" value="ECO:0007669"/>
    <property type="project" value="UniProtKB-UniRule"/>
</dbReference>
<evidence type="ECO:0000256" key="8">
    <source>
        <dbReference type="SAM" id="SignalP"/>
    </source>
</evidence>
<dbReference type="EMBL" id="JAPQKN010000003">
    <property type="protein sequence ID" value="KAJ5167058.1"/>
    <property type="molecule type" value="Genomic_DNA"/>
</dbReference>
<reference evidence="12" key="2">
    <citation type="journal article" date="2023" name="IMA Fungus">
        <title>Comparative genomic study of the Penicillium genus elucidates a diverse pangenome and 15 lateral gene transfer events.</title>
        <authorList>
            <person name="Petersen C."/>
            <person name="Sorensen T."/>
            <person name="Nielsen M.R."/>
            <person name="Sondergaard T.E."/>
            <person name="Sorensen J.L."/>
            <person name="Fitzpatrick D.A."/>
            <person name="Frisvad J.C."/>
            <person name="Nielsen K.L."/>
        </authorList>
    </citation>
    <scope>NUCLEOTIDE SEQUENCE</scope>
    <source>
        <strain evidence="12">IBT 26290</strain>
    </source>
</reference>
<evidence type="ECO:0000256" key="2">
    <source>
        <dbReference type="ARBA" id="ARBA00012729"/>
    </source>
</evidence>
<dbReference type="PROSITE" id="PS51782">
    <property type="entry name" value="LYSM"/>
    <property type="match status" value="2"/>
</dbReference>
<evidence type="ECO:0000259" key="9">
    <source>
        <dbReference type="PROSITE" id="PS50941"/>
    </source>
</evidence>
<keyword evidence="5" id="KW-0378">Hydrolase</keyword>
<dbReference type="AlphaFoldDB" id="A0A9W9I587"/>
<feature type="domain" description="Chitin-binding type-1" evidence="9">
    <location>
        <begin position="420"/>
        <end position="490"/>
    </location>
</feature>
<evidence type="ECO:0000256" key="5">
    <source>
        <dbReference type="ARBA" id="ARBA00023295"/>
    </source>
</evidence>
<name>A0A9W9I587_9EURO</name>
<dbReference type="InterPro" id="IPR001002">
    <property type="entry name" value="Chitin-bd_1"/>
</dbReference>
<dbReference type="PANTHER" id="PTHR47700">
    <property type="entry name" value="V CHITINASE, PUTATIVE (AFU_ORTHOLOGUE AFUA_6G13720)-RELATED"/>
    <property type="match status" value="1"/>
</dbReference>
<dbReference type="SUPFAM" id="SSF54556">
    <property type="entry name" value="Chitinase insertion domain"/>
    <property type="match status" value="1"/>
</dbReference>
<dbReference type="Gene3D" id="3.20.20.80">
    <property type="entry name" value="Glycosidases"/>
    <property type="match status" value="1"/>
</dbReference>
<keyword evidence="3 6" id="KW-0147">Chitin-binding</keyword>
<feature type="signal peptide" evidence="8">
    <location>
        <begin position="1"/>
        <end position="20"/>
    </location>
</feature>
<dbReference type="SUPFAM" id="SSF54106">
    <property type="entry name" value="LysM domain"/>
    <property type="match status" value="1"/>
</dbReference>
<dbReference type="InterPro" id="IPR001223">
    <property type="entry name" value="Glyco_hydro18_cat"/>
</dbReference>
<dbReference type="GO" id="GO:0008843">
    <property type="term" value="F:endochitinase activity"/>
    <property type="evidence" value="ECO:0007669"/>
    <property type="project" value="UniProtKB-EC"/>
</dbReference>
<dbReference type="Gene3D" id="3.30.60.10">
    <property type="entry name" value="Endochitinase-like"/>
    <property type="match status" value="1"/>
</dbReference>
<keyword evidence="5" id="KW-0326">Glycosidase</keyword>
<feature type="disulfide bond" evidence="6">
    <location>
        <begin position="445"/>
        <end position="457"/>
    </location>
</feature>
<dbReference type="GeneID" id="81427140"/>
<evidence type="ECO:0000256" key="4">
    <source>
        <dbReference type="ARBA" id="ARBA00023026"/>
    </source>
</evidence>
<feature type="disulfide bond" evidence="6">
    <location>
        <begin position="450"/>
        <end position="464"/>
    </location>
</feature>
<dbReference type="Pfam" id="PF00704">
    <property type="entry name" value="Glyco_hydro_18"/>
    <property type="match status" value="1"/>
</dbReference>
<evidence type="ECO:0000256" key="6">
    <source>
        <dbReference type="PROSITE-ProRule" id="PRU00261"/>
    </source>
</evidence>
<dbReference type="InterPro" id="IPR053214">
    <property type="entry name" value="LysM12-like"/>
</dbReference>
<evidence type="ECO:0000259" key="11">
    <source>
        <dbReference type="PROSITE" id="PS51910"/>
    </source>
</evidence>
<keyword evidence="13" id="KW-1185">Reference proteome</keyword>
<dbReference type="OrthoDB" id="73875at2759"/>
<comment type="similarity">
    <text evidence="1">Belongs to the glycosyl hydrolase 18 family. Chitinase class V subfamily.</text>
</comment>
<dbReference type="SUPFAM" id="SSF51445">
    <property type="entry name" value="(Trans)glycosidases"/>
    <property type="match status" value="1"/>
</dbReference>
<evidence type="ECO:0000313" key="13">
    <source>
        <dbReference type="Proteomes" id="UP001149163"/>
    </source>
</evidence>
<dbReference type="InterPro" id="IPR017853">
    <property type="entry name" value="GH"/>
</dbReference>
<dbReference type="Proteomes" id="UP001149163">
    <property type="component" value="Unassembled WGS sequence"/>
</dbReference>
<dbReference type="InterPro" id="IPR036779">
    <property type="entry name" value="LysM_dom_sf"/>
</dbReference>
<dbReference type="PANTHER" id="PTHR47700:SF2">
    <property type="entry name" value="CHITINASE"/>
    <property type="match status" value="1"/>
</dbReference>
<dbReference type="SUPFAM" id="SSF57016">
    <property type="entry name" value="Plant lectins/antimicrobial peptides"/>
    <property type="match status" value="1"/>
</dbReference>
<gene>
    <name evidence="12" type="ORF">N7482_005839</name>
</gene>
<dbReference type="CDD" id="cd00118">
    <property type="entry name" value="LysM"/>
    <property type="match status" value="1"/>
</dbReference>
<evidence type="ECO:0000313" key="12">
    <source>
        <dbReference type="EMBL" id="KAJ5167058.1"/>
    </source>
</evidence>
<dbReference type="InterPro" id="IPR036861">
    <property type="entry name" value="Endochitinase-like_sf"/>
</dbReference>
<evidence type="ECO:0000256" key="3">
    <source>
        <dbReference type="ARBA" id="ARBA00022669"/>
    </source>
</evidence>
<dbReference type="EC" id="3.2.1.14" evidence="2"/>
<evidence type="ECO:0000259" key="10">
    <source>
        <dbReference type="PROSITE" id="PS51782"/>
    </source>
</evidence>
<keyword evidence="8" id="KW-0732">Signal</keyword>
<feature type="domain" description="GH18" evidence="11">
    <location>
        <begin position="503"/>
        <end position="867"/>
    </location>
</feature>
<feature type="disulfide bond" evidence="6">
    <location>
        <begin position="484"/>
        <end position="488"/>
    </location>
</feature>
<feature type="domain" description="LysM" evidence="10">
    <location>
        <begin position="295"/>
        <end position="340"/>
    </location>
</feature>
<dbReference type="SMART" id="SM00270">
    <property type="entry name" value="ChtBD1"/>
    <property type="match status" value="1"/>
</dbReference>
<comment type="caution">
    <text evidence="12">The sequence shown here is derived from an EMBL/GenBank/DDBJ whole genome shotgun (WGS) entry which is preliminary data.</text>
</comment>
<dbReference type="InterPro" id="IPR011583">
    <property type="entry name" value="Chitinase_II/V-like_cat"/>
</dbReference>
<proteinExistence type="inferred from homology"/>
<dbReference type="Pfam" id="PF00187">
    <property type="entry name" value="Chitin_bind_1"/>
    <property type="match status" value="1"/>
</dbReference>
<protein>
    <recommendedName>
        <fullName evidence="2">chitinase</fullName>
        <ecNumber evidence="2">3.2.1.14</ecNumber>
    </recommendedName>
</protein>
<dbReference type="RefSeq" id="XP_056543519.1">
    <property type="nucleotide sequence ID" value="XM_056687964.1"/>
</dbReference>
<dbReference type="Pfam" id="PF01476">
    <property type="entry name" value="LysM"/>
    <property type="match status" value="1"/>
</dbReference>
<dbReference type="SMART" id="SM00257">
    <property type="entry name" value="LysM"/>
    <property type="match status" value="2"/>
</dbReference>
<accession>A0A9W9I587</accession>
<dbReference type="Gene3D" id="3.10.50.10">
    <property type="match status" value="1"/>
</dbReference>
<keyword evidence="4" id="KW-0843">Virulence</keyword>
<dbReference type="CDD" id="cd02878">
    <property type="entry name" value="GH18_zymocin_alpha"/>
    <property type="match status" value="1"/>
</dbReference>
<dbReference type="PROSITE" id="PS50941">
    <property type="entry name" value="CHIT_BIND_I_2"/>
    <property type="match status" value="1"/>
</dbReference>
<feature type="chain" id="PRO_5040936110" description="chitinase" evidence="8">
    <location>
        <begin position="21"/>
        <end position="1246"/>
    </location>
</feature>
<dbReference type="SMART" id="SM00636">
    <property type="entry name" value="Glyco_18"/>
    <property type="match status" value="1"/>
</dbReference>
<evidence type="ECO:0000256" key="7">
    <source>
        <dbReference type="SAM" id="MobiDB-lite"/>
    </source>
</evidence>
<dbReference type="InterPro" id="IPR018392">
    <property type="entry name" value="LysM"/>
</dbReference>
<feature type="domain" description="LysM" evidence="10">
    <location>
        <begin position="359"/>
        <end position="407"/>
    </location>
</feature>
<comment type="caution">
    <text evidence="6">Lacks conserved residue(s) required for the propagation of feature annotation.</text>
</comment>
<organism evidence="12 13">
    <name type="scientific">Penicillium canariense</name>
    <dbReference type="NCBI Taxonomy" id="189055"/>
    <lineage>
        <taxon>Eukaryota</taxon>
        <taxon>Fungi</taxon>
        <taxon>Dikarya</taxon>
        <taxon>Ascomycota</taxon>
        <taxon>Pezizomycotina</taxon>
        <taxon>Eurotiomycetes</taxon>
        <taxon>Eurotiomycetidae</taxon>
        <taxon>Eurotiales</taxon>
        <taxon>Aspergillaceae</taxon>
        <taxon>Penicillium</taxon>
    </lineage>
</organism>
<dbReference type="GO" id="GO:0005975">
    <property type="term" value="P:carbohydrate metabolic process"/>
    <property type="evidence" value="ECO:0007669"/>
    <property type="project" value="InterPro"/>
</dbReference>
<dbReference type="PROSITE" id="PS51910">
    <property type="entry name" value="GH18_2"/>
    <property type="match status" value="1"/>
</dbReference>